<evidence type="ECO:0000313" key="5">
    <source>
        <dbReference type="EMBL" id="KFI55381.1"/>
    </source>
</evidence>
<evidence type="ECO:0000313" key="6">
    <source>
        <dbReference type="Proteomes" id="UP000029072"/>
    </source>
</evidence>
<dbReference type="eggNOG" id="COG1609">
    <property type="taxonomic scope" value="Bacteria"/>
</dbReference>
<dbReference type="EMBL" id="JGYS01000005">
    <property type="protein sequence ID" value="KFI55381.1"/>
    <property type="molecule type" value="Genomic_DNA"/>
</dbReference>
<name>A0A087A9D1_9BIFI</name>
<comment type="caution">
    <text evidence="5">The sequence shown here is derived from an EMBL/GenBank/DDBJ whole genome shotgun (WGS) entry which is preliminary data.</text>
</comment>
<keyword evidence="1" id="KW-0805">Transcription regulation</keyword>
<dbReference type="InterPro" id="IPR046335">
    <property type="entry name" value="LacI/GalR-like_sensor"/>
</dbReference>
<keyword evidence="2" id="KW-0238">DNA-binding</keyword>
<dbReference type="SUPFAM" id="SSF53822">
    <property type="entry name" value="Periplasmic binding protein-like I"/>
    <property type="match status" value="1"/>
</dbReference>
<proteinExistence type="predicted"/>
<dbReference type="AlphaFoldDB" id="A0A087A9D1"/>
<keyword evidence="3" id="KW-0804">Transcription</keyword>
<dbReference type="SUPFAM" id="SSF47413">
    <property type="entry name" value="lambda repressor-like DNA-binding domains"/>
    <property type="match status" value="1"/>
</dbReference>
<dbReference type="GO" id="GO:0000976">
    <property type="term" value="F:transcription cis-regulatory region binding"/>
    <property type="evidence" value="ECO:0007669"/>
    <property type="project" value="TreeGrafter"/>
</dbReference>
<dbReference type="InterPro" id="IPR000843">
    <property type="entry name" value="HTH_LacI"/>
</dbReference>
<evidence type="ECO:0000259" key="4">
    <source>
        <dbReference type="PROSITE" id="PS50932"/>
    </source>
</evidence>
<feature type="domain" description="HTH lacI-type" evidence="4">
    <location>
        <begin position="33"/>
        <end position="87"/>
    </location>
</feature>
<organism evidence="5 6">
    <name type="scientific">Bifidobacterium callitrichos DSM 23973</name>
    <dbReference type="NCBI Taxonomy" id="1437609"/>
    <lineage>
        <taxon>Bacteria</taxon>
        <taxon>Bacillati</taxon>
        <taxon>Actinomycetota</taxon>
        <taxon>Actinomycetes</taxon>
        <taxon>Bifidobacteriales</taxon>
        <taxon>Bifidobacteriaceae</taxon>
        <taxon>Bifidobacterium</taxon>
    </lineage>
</organism>
<evidence type="ECO:0000256" key="1">
    <source>
        <dbReference type="ARBA" id="ARBA00023015"/>
    </source>
</evidence>
<dbReference type="Pfam" id="PF13377">
    <property type="entry name" value="Peripla_BP_3"/>
    <property type="match status" value="1"/>
</dbReference>
<dbReference type="Proteomes" id="UP000029072">
    <property type="component" value="Unassembled WGS sequence"/>
</dbReference>
<protein>
    <submittedName>
        <fullName evidence="5">LacI-type transcriptional regulator</fullName>
    </submittedName>
</protein>
<reference evidence="5 6" key="1">
    <citation type="submission" date="2014-03" db="EMBL/GenBank/DDBJ databases">
        <title>Genomics of Bifidobacteria.</title>
        <authorList>
            <person name="Ventura M."/>
            <person name="Milani C."/>
            <person name="Lugli G.A."/>
        </authorList>
    </citation>
    <scope>NUCLEOTIDE SEQUENCE [LARGE SCALE GENOMIC DNA]</scope>
    <source>
        <strain evidence="5 6">DSM 23973</strain>
    </source>
</reference>
<dbReference type="SMART" id="SM00354">
    <property type="entry name" value="HTH_LACI"/>
    <property type="match status" value="1"/>
</dbReference>
<accession>A0A087A9D1</accession>
<dbReference type="CDD" id="cd06267">
    <property type="entry name" value="PBP1_LacI_sugar_binding-like"/>
    <property type="match status" value="1"/>
</dbReference>
<dbReference type="PANTHER" id="PTHR30146">
    <property type="entry name" value="LACI-RELATED TRANSCRIPTIONAL REPRESSOR"/>
    <property type="match status" value="1"/>
</dbReference>
<evidence type="ECO:0000256" key="2">
    <source>
        <dbReference type="ARBA" id="ARBA00023125"/>
    </source>
</evidence>
<dbReference type="CDD" id="cd01392">
    <property type="entry name" value="HTH_LacI"/>
    <property type="match status" value="1"/>
</dbReference>
<dbReference type="STRING" id="1437609.BCAL_0635"/>
<dbReference type="PROSITE" id="PS50932">
    <property type="entry name" value="HTH_LACI_2"/>
    <property type="match status" value="1"/>
</dbReference>
<dbReference type="InterPro" id="IPR028082">
    <property type="entry name" value="Peripla_BP_I"/>
</dbReference>
<dbReference type="Gene3D" id="1.10.260.40">
    <property type="entry name" value="lambda repressor-like DNA-binding domains"/>
    <property type="match status" value="1"/>
</dbReference>
<dbReference type="GO" id="GO:0003700">
    <property type="term" value="F:DNA-binding transcription factor activity"/>
    <property type="evidence" value="ECO:0007669"/>
    <property type="project" value="TreeGrafter"/>
</dbReference>
<dbReference type="Gene3D" id="3.40.50.2300">
    <property type="match status" value="2"/>
</dbReference>
<evidence type="ECO:0000256" key="3">
    <source>
        <dbReference type="ARBA" id="ARBA00023163"/>
    </source>
</evidence>
<gene>
    <name evidence="5" type="ORF">BCAL_0635</name>
</gene>
<dbReference type="PANTHER" id="PTHR30146:SF153">
    <property type="entry name" value="LACTOSE OPERON REPRESSOR"/>
    <property type="match status" value="1"/>
</dbReference>
<sequence length="366" mass="39569">MSGSGGTDATSAPYPTPATDRTIAYAKEIAMKPNIEDVAERAGVSTATVSRVFSKPDLVSEKTRAKVMKVADELGFSVSRTAGVLRSGRSRRIALLVGGPRIEWFTAGLIEGLNAVFRDAGYDLVIYPIGSGQSRHTFFEDLPVSGNADAVVISSFAASPEEIGRLRSAMRIPLIGINITGEGFDASTSIDDRLGIRLIVRHLAQLGHRNLLYMYEDFHNTLGFSSLNRISGFREACEHLPGVTGHIVSTRPGDDMLDAMASELHAYDDPPTAVCFHQDSMAIPLLLNLRRYGLSVPDDLSITGFDDSTFSAVAGLTTVRQDPYAMAVAAAHKTLDLIEDRTPAEPYEIFPVRLVVRTTTAAPARR</sequence>
<dbReference type="InterPro" id="IPR010982">
    <property type="entry name" value="Lambda_DNA-bd_dom_sf"/>
</dbReference>
<dbReference type="Pfam" id="PF00356">
    <property type="entry name" value="LacI"/>
    <property type="match status" value="1"/>
</dbReference>